<dbReference type="Proteomes" id="UP000198312">
    <property type="component" value="Chromosome"/>
</dbReference>
<comment type="cofactor">
    <cofactor evidence="1">
        <name>pyridoxal 5'-phosphate</name>
        <dbReference type="ChEBI" id="CHEBI:597326"/>
    </cofactor>
</comment>
<feature type="domain" description="Aminotransferase class I/classII large" evidence="10">
    <location>
        <begin position="24"/>
        <end position="348"/>
    </location>
</feature>
<evidence type="ECO:0000256" key="6">
    <source>
        <dbReference type="ARBA" id="ARBA00022898"/>
    </source>
</evidence>
<dbReference type="CDD" id="cd00609">
    <property type="entry name" value="AAT_like"/>
    <property type="match status" value="1"/>
</dbReference>
<comment type="pathway">
    <text evidence="3">Cofactor biosynthesis; adenosylcobalamin biosynthesis.</text>
</comment>
<accession>A0A220U1E0</accession>
<dbReference type="PANTHER" id="PTHR42885:SF1">
    <property type="entry name" value="THREONINE-PHOSPHATE DECARBOXYLASE"/>
    <property type="match status" value="1"/>
</dbReference>
<dbReference type="Gene3D" id="3.40.640.10">
    <property type="entry name" value="Type I PLP-dependent aspartate aminotransferase-like (Major domain)"/>
    <property type="match status" value="1"/>
</dbReference>
<keyword evidence="5" id="KW-0169">Cobalamin biosynthesis</keyword>
<dbReference type="PROSITE" id="PS00105">
    <property type="entry name" value="AA_TRANSFER_CLASS_1"/>
    <property type="match status" value="1"/>
</dbReference>
<dbReference type="GO" id="GO:0048472">
    <property type="term" value="F:threonine-phosphate decarboxylase activity"/>
    <property type="evidence" value="ECO:0007669"/>
    <property type="project" value="UniProtKB-EC"/>
</dbReference>
<dbReference type="InterPro" id="IPR005860">
    <property type="entry name" value="CobD"/>
</dbReference>
<comment type="function">
    <text evidence="2">Decarboxylates L-threonine-O-3-phosphate to yield (R)-1-amino-2-propanol O-2-phosphate, the precursor for the linkage between the nucleotide loop and the corrin ring in cobalamin.</text>
</comment>
<dbReference type="EMBL" id="CP022315">
    <property type="protein sequence ID" value="ASK61855.1"/>
    <property type="molecule type" value="Genomic_DNA"/>
</dbReference>
<comment type="catalytic activity">
    <reaction evidence="9">
        <text>O-phospho-L-threonine + H(+) = (R)-1-aminopropan-2-yl phosphate + CO2</text>
        <dbReference type="Rhea" id="RHEA:11492"/>
        <dbReference type="ChEBI" id="CHEBI:15378"/>
        <dbReference type="ChEBI" id="CHEBI:16526"/>
        <dbReference type="ChEBI" id="CHEBI:58563"/>
        <dbReference type="ChEBI" id="CHEBI:58675"/>
        <dbReference type="EC" id="4.1.1.81"/>
    </reaction>
</comment>
<dbReference type="Gene3D" id="3.90.1150.10">
    <property type="entry name" value="Aspartate Aminotransferase, domain 1"/>
    <property type="match status" value="1"/>
</dbReference>
<evidence type="ECO:0000259" key="10">
    <source>
        <dbReference type="Pfam" id="PF00155"/>
    </source>
</evidence>
<dbReference type="RefSeq" id="WP_089061115.1">
    <property type="nucleotide sequence ID" value="NZ_CP022315.1"/>
</dbReference>
<dbReference type="InterPro" id="IPR015422">
    <property type="entry name" value="PyrdxlP-dep_Trfase_small"/>
</dbReference>
<evidence type="ECO:0000256" key="8">
    <source>
        <dbReference type="ARBA" id="ARBA00029996"/>
    </source>
</evidence>
<organism evidence="11 12">
    <name type="scientific">Virgibacillus phasianinus</name>
    <dbReference type="NCBI Taxonomy" id="2017483"/>
    <lineage>
        <taxon>Bacteria</taxon>
        <taxon>Bacillati</taxon>
        <taxon>Bacillota</taxon>
        <taxon>Bacilli</taxon>
        <taxon>Bacillales</taxon>
        <taxon>Bacillaceae</taxon>
        <taxon>Virgibacillus</taxon>
    </lineage>
</organism>
<evidence type="ECO:0000256" key="7">
    <source>
        <dbReference type="ARBA" id="ARBA00023239"/>
    </source>
</evidence>
<reference evidence="11 12" key="1">
    <citation type="submission" date="2017-07" db="EMBL/GenBank/DDBJ databases">
        <title>Virgibacillus sp. LM2416.</title>
        <authorList>
            <person name="Tak E.J."/>
            <person name="Bae J.-W."/>
        </authorList>
    </citation>
    <scope>NUCLEOTIDE SEQUENCE [LARGE SCALE GENOMIC DNA]</scope>
    <source>
        <strain evidence="11 12">LM2416</strain>
    </source>
</reference>
<evidence type="ECO:0000256" key="5">
    <source>
        <dbReference type="ARBA" id="ARBA00022573"/>
    </source>
</evidence>
<dbReference type="PANTHER" id="PTHR42885">
    <property type="entry name" value="HISTIDINOL-PHOSPHATE AMINOTRANSFERASE-RELATED"/>
    <property type="match status" value="1"/>
</dbReference>
<evidence type="ECO:0000256" key="3">
    <source>
        <dbReference type="ARBA" id="ARBA00004953"/>
    </source>
</evidence>
<dbReference type="InterPro" id="IPR015421">
    <property type="entry name" value="PyrdxlP-dep_Trfase_major"/>
</dbReference>
<evidence type="ECO:0000256" key="1">
    <source>
        <dbReference type="ARBA" id="ARBA00001933"/>
    </source>
</evidence>
<dbReference type="InterPro" id="IPR004838">
    <property type="entry name" value="NHTrfase_class1_PyrdxlP-BS"/>
</dbReference>
<evidence type="ECO:0000256" key="9">
    <source>
        <dbReference type="ARBA" id="ARBA00048531"/>
    </source>
</evidence>
<protein>
    <recommendedName>
        <fullName evidence="4">threonine-phosphate decarboxylase</fullName>
        <ecNumber evidence="4">4.1.1.81</ecNumber>
    </recommendedName>
    <alternativeName>
        <fullName evidence="8">L-threonine-O-3-phosphate decarboxylase</fullName>
    </alternativeName>
</protein>
<evidence type="ECO:0000256" key="2">
    <source>
        <dbReference type="ARBA" id="ARBA00003444"/>
    </source>
</evidence>
<dbReference type="AlphaFoldDB" id="A0A220U1E0"/>
<dbReference type="GO" id="GO:0009236">
    <property type="term" value="P:cobalamin biosynthetic process"/>
    <property type="evidence" value="ECO:0007669"/>
    <property type="project" value="UniProtKB-UniPathway"/>
</dbReference>
<keyword evidence="6" id="KW-0663">Pyridoxal phosphate</keyword>
<dbReference type="GO" id="GO:0030170">
    <property type="term" value="F:pyridoxal phosphate binding"/>
    <property type="evidence" value="ECO:0007669"/>
    <property type="project" value="InterPro"/>
</dbReference>
<dbReference type="UniPathway" id="UPA00148"/>
<dbReference type="Pfam" id="PF00155">
    <property type="entry name" value="Aminotran_1_2"/>
    <property type="match status" value="1"/>
</dbReference>
<dbReference type="NCBIfam" id="TIGR01140">
    <property type="entry name" value="L_thr_O3P_dcar"/>
    <property type="match status" value="1"/>
</dbReference>
<evidence type="ECO:0000256" key="4">
    <source>
        <dbReference type="ARBA" id="ARBA00012285"/>
    </source>
</evidence>
<evidence type="ECO:0000313" key="12">
    <source>
        <dbReference type="Proteomes" id="UP000198312"/>
    </source>
</evidence>
<dbReference type="SUPFAM" id="SSF53383">
    <property type="entry name" value="PLP-dependent transferases"/>
    <property type="match status" value="1"/>
</dbReference>
<dbReference type="KEGG" id="vil:CFK37_06620"/>
<keyword evidence="12" id="KW-1185">Reference proteome</keyword>
<dbReference type="EC" id="4.1.1.81" evidence="4"/>
<dbReference type="OrthoDB" id="9813612at2"/>
<proteinExistence type="predicted"/>
<evidence type="ECO:0000313" key="11">
    <source>
        <dbReference type="EMBL" id="ASK61855.1"/>
    </source>
</evidence>
<sequence length="358" mass="40786">MNWPIHGSNPQYIYNHLQLPMPKNIIDFSVNVNPFGPPALLKEKWIRWFAAVSDYPDPNNSELIEVISEKEKLPRSSILPGNGGAELIGLLAKMFSGKRVLLIQPTFSEYERMCTANGCQISNLILKENDWEIPVDDLSSKLARADVLFLCHPNNPTGIIYSEQLLLQIVNACQQQDCFLVIDEAFYDFTDESNTIASYLKDYNMLIIIRSMTKMYAIPGLRLGYILAAPSIIKELHQNQAHWSVNALALLAGKECLLADNYINKTKTFVSIERKRMVHALQQAGYLVSASRVNFYLVRDPELGDQLPLFMFLVKKGIVARHTANYQGLNGRWLRFSIKQTHENDILLKELLAWKKKS</sequence>
<dbReference type="InterPro" id="IPR015424">
    <property type="entry name" value="PyrdxlP-dep_Trfase"/>
</dbReference>
<gene>
    <name evidence="11" type="ORF">CFK37_06620</name>
</gene>
<dbReference type="InterPro" id="IPR004839">
    <property type="entry name" value="Aminotransferase_I/II_large"/>
</dbReference>
<keyword evidence="7" id="KW-0456">Lyase</keyword>
<name>A0A220U1E0_9BACI</name>